<accession>E2BDC7</accession>
<dbReference type="PANTHER" id="PTHR46060">
    <property type="entry name" value="MARINER MOS1 TRANSPOSASE-LIKE PROTEIN"/>
    <property type="match status" value="1"/>
</dbReference>
<dbReference type="InterPro" id="IPR036397">
    <property type="entry name" value="RNaseH_sf"/>
</dbReference>
<proteinExistence type="predicted"/>
<dbReference type="InParanoid" id="E2BDC7"/>
<feature type="non-terminal residue" evidence="1">
    <location>
        <position position="77"/>
    </location>
</feature>
<evidence type="ECO:0000313" key="2">
    <source>
        <dbReference type="Proteomes" id="UP000008237"/>
    </source>
</evidence>
<sequence>WEVLPHPPYSPDCPFRLSFVPVDAAGTLTGKRFTSRDTIQKWVDGWIASKEMEFFTPGISLLPERWTKVVTSDGIYF</sequence>
<keyword evidence="1" id="KW-0808">Transferase</keyword>
<dbReference type="GO" id="GO:0032259">
    <property type="term" value="P:methylation"/>
    <property type="evidence" value="ECO:0007669"/>
    <property type="project" value="UniProtKB-KW"/>
</dbReference>
<name>E2BDC7_HARSA</name>
<dbReference type="Gene3D" id="3.30.420.10">
    <property type="entry name" value="Ribonuclease H-like superfamily/Ribonuclease H"/>
    <property type="match status" value="1"/>
</dbReference>
<feature type="non-terminal residue" evidence="1">
    <location>
        <position position="1"/>
    </location>
</feature>
<keyword evidence="2" id="KW-1185">Reference proteome</keyword>
<keyword evidence="1" id="KW-0489">Methyltransferase</keyword>
<dbReference type="GO" id="GO:0008168">
    <property type="term" value="F:methyltransferase activity"/>
    <property type="evidence" value="ECO:0007669"/>
    <property type="project" value="UniProtKB-KW"/>
</dbReference>
<evidence type="ECO:0000313" key="1">
    <source>
        <dbReference type="EMBL" id="EFN86294.1"/>
    </source>
</evidence>
<dbReference type="Proteomes" id="UP000008237">
    <property type="component" value="Unassembled WGS sequence"/>
</dbReference>
<gene>
    <name evidence="1" type="ORF">EAI_03489</name>
</gene>
<dbReference type="AlphaFoldDB" id="E2BDC7"/>
<dbReference type="GO" id="GO:0003676">
    <property type="term" value="F:nucleic acid binding"/>
    <property type="evidence" value="ECO:0007669"/>
    <property type="project" value="InterPro"/>
</dbReference>
<dbReference type="PANTHER" id="PTHR46060:SF3">
    <property type="entry name" value="PROTEIN GVQW3"/>
    <property type="match status" value="1"/>
</dbReference>
<protein>
    <submittedName>
        <fullName evidence="1">Histone-lysine N-methyltransferase SETMAR</fullName>
    </submittedName>
</protein>
<reference evidence="1 2" key="1">
    <citation type="journal article" date="2010" name="Science">
        <title>Genomic comparison of the ants Camponotus floridanus and Harpegnathos saltator.</title>
        <authorList>
            <person name="Bonasio R."/>
            <person name="Zhang G."/>
            <person name="Ye C."/>
            <person name="Mutti N.S."/>
            <person name="Fang X."/>
            <person name="Qin N."/>
            <person name="Donahue G."/>
            <person name="Yang P."/>
            <person name="Li Q."/>
            <person name="Li C."/>
            <person name="Zhang P."/>
            <person name="Huang Z."/>
            <person name="Berger S.L."/>
            <person name="Reinberg D."/>
            <person name="Wang J."/>
            <person name="Liebig J."/>
        </authorList>
    </citation>
    <scope>NUCLEOTIDE SEQUENCE [LARGE SCALE GENOMIC DNA]</scope>
    <source>
        <strain evidence="1 2">R22 G/1</strain>
    </source>
</reference>
<organism evidence="2">
    <name type="scientific">Harpegnathos saltator</name>
    <name type="common">Jerdon's jumping ant</name>
    <dbReference type="NCBI Taxonomy" id="610380"/>
    <lineage>
        <taxon>Eukaryota</taxon>
        <taxon>Metazoa</taxon>
        <taxon>Ecdysozoa</taxon>
        <taxon>Arthropoda</taxon>
        <taxon>Hexapoda</taxon>
        <taxon>Insecta</taxon>
        <taxon>Pterygota</taxon>
        <taxon>Neoptera</taxon>
        <taxon>Endopterygota</taxon>
        <taxon>Hymenoptera</taxon>
        <taxon>Apocrita</taxon>
        <taxon>Aculeata</taxon>
        <taxon>Formicoidea</taxon>
        <taxon>Formicidae</taxon>
        <taxon>Ponerinae</taxon>
        <taxon>Ponerini</taxon>
        <taxon>Harpegnathos</taxon>
    </lineage>
</organism>
<dbReference type="InterPro" id="IPR052709">
    <property type="entry name" value="Transposase-MT_Hybrid"/>
</dbReference>
<dbReference type="EMBL" id="GL447589">
    <property type="protein sequence ID" value="EFN86294.1"/>
    <property type="molecule type" value="Genomic_DNA"/>
</dbReference>